<reference evidence="8" key="2">
    <citation type="journal article" date="2018" name="Genome Res.">
        <title>The genomic architecture and molecular evolution of ant odorant receptors.</title>
        <authorList>
            <person name="McKenzie S.K."/>
            <person name="Kronauer D.J.C."/>
        </authorList>
    </citation>
    <scope>NUCLEOTIDE SEQUENCE [LARGE SCALE GENOMIC DNA]</scope>
    <source>
        <strain evidence="8">Clonal line C1</strain>
    </source>
</reference>
<feature type="domain" description="THAP-type" evidence="6">
    <location>
        <begin position="1"/>
        <end position="87"/>
    </location>
</feature>
<dbReference type="AlphaFoldDB" id="A0A026X0D3"/>
<accession>A0A026X0D3</accession>
<evidence type="ECO:0000256" key="4">
    <source>
        <dbReference type="ARBA" id="ARBA00023125"/>
    </source>
</evidence>
<keyword evidence="9" id="KW-1185">Reference proteome</keyword>
<organism evidence="7 9">
    <name type="scientific">Ooceraea biroi</name>
    <name type="common">Clonal raider ant</name>
    <name type="synonym">Cerapachys biroi</name>
    <dbReference type="NCBI Taxonomy" id="2015173"/>
    <lineage>
        <taxon>Eukaryota</taxon>
        <taxon>Metazoa</taxon>
        <taxon>Ecdysozoa</taxon>
        <taxon>Arthropoda</taxon>
        <taxon>Hexapoda</taxon>
        <taxon>Insecta</taxon>
        <taxon>Pterygota</taxon>
        <taxon>Neoptera</taxon>
        <taxon>Endopterygota</taxon>
        <taxon>Hymenoptera</taxon>
        <taxon>Apocrita</taxon>
        <taxon>Aculeata</taxon>
        <taxon>Formicoidea</taxon>
        <taxon>Formicidae</taxon>
        <taxon>Dorylinae</taxon>
        <taxon>Ooceraea</taxon>
    </lineage>
</organism>
<dbReference type="EMBL" id="QOIP01000004">
    <property type="protein sequence ID" value="RLU23602.1"/>
    <property type="molecule type" value="Genomic_DNA"/>
</dbReference>
<proteinExistence type="predicted"/>
<evidence type="ECO:0000259" key="6">
    <source>
        <dbReference type="PROSITE" id="PS50950"/>
    </source>
</evidence>
<dbReference type="EMBL" id="KK107054">
    <property type="protein sequence ID" value="EZA61466.1"/>
    <property type="molecule type" value="Genomic_DNA"/>
</dbReference>
<dbReference type="PROSITE" id="PS50950">
    <property type="entry name" value="ZF_THAP"/>
    <property type="match status" value="1"/>
</dbReference>
<evidence type="ECO:0000313" key="8">
    <source>
        <dbReference type="EMBL" id="RLU23602.1"/>
    </source>
</evidence>
<dbReference type="OrthoDB" id="7490359at2759"/>
<evidence type="ECO:0000313" key="9">
    <source>
        <dbReference type="Proteomes" id="UP000053097"/>
    </source>
</evidence>
<evidence type="ECO:0000256" key="1">
    <source>
        <dbReference type="ARBA" id="ARBA00022723"/>
    </source>
</evidence>
<dbReference type="PANTHER" id="PTHR46600:SF11">
    <property type="entry name" value="THAP DOMAIN-CONTAINING PROTEIN 10"/>
    <property type="match status" value="1"/>
</dbReference>
<keyword evidence="4 5" id="KW-0238">DNA-binding</keyword>
<sequence>MNREGKQWCAVPKCMNISVEKRHFFRFPKEHDRWLQWIRAANRLDLEQKGPHYAYNNCTLCHLHFEEKWFRRKTTLCVHPNAVPTLFFGFE</sequence>
<evidence type="ECO:0000256" key="2">
    <source>
        <dbReference type="ARBA" id="ARBA00022771"/>
    </source>
</evidence>
<dbReference type="Proteomes" id="UP000279307">
    <property type="component" value="Chromosome 4"/>
</dbReference>
<keyword evidence="3" id="KW-0862">Zinc</keyword>
<evidence type="ECO:0000313" key="7">
    <source>
        <dbReference type="EMBL" id="EZA61466.1"/>
    </source>
</evidence>
<dbReference type="GO" id="GO:0008270">
    <property type="term" value="F:zinc ion binding"/>
    <property type="evidence" value="ECO:0007669"/>
    <property type="project" value="UniProtKB-KW"/>
</dbReference>
<dbReference type="InterPro" id="IPR006612">
    <property type="entry name" value="THAP_Znf"/>
</dbReference>
<reference evidence="7 9" key="1">
    <citation type="journal article" date="2014" name="Curr. Biol.">
        <title>The genome of the clonal raider ant Cerapachys biroi.</title>
        <authorList>
            <person name="Oxley P.R."/>
            <person name="Ji L."/>
            <person name="Fetter-Pruneda I."/>
            <person name="McKenzie S.K."/>
            <person name="Li C."/>
            <person name="Hu H."/>
            <person name="Zhang G."/>
            <person name="Kronauer D.J."/>
        </authorList>
    </citation>
    <scope>NUCLEOTIDE SEQUENCE [LARGE SCALE GENOMIC DNA]</scope>
</reference>
<dbReference type="GO" id="GO:0043565">
    <property type="term" value="F:sequence-specific DNA binding"/>
    <property type="evidence" value="ECO:0007669"/>
    <property type="project" value="InterPro"/>
</dbReference>
<gene>
    <name evidence="8" type="ORF">DMN91_003807</name>
    <name evidence="7" type="ORF">X777_07799</name>
</gene>
<protein>
    <submittedName>
        <fullName evidence="7">52 kDa repressor of the inhibitor of the protein kinase</fullName>
    </submittedName>
</protein>
<evidence type="ECO:0000256" key="3">
    <source>
        <dbReference type="ARBA" id="ARBA00022833"/>
    </source>
</evidence>
<keyword evidence="2 5" id="KW-0863">Zinc-finger</keyword>
<keyword evidence="7" id="KW-0418">Kinase</keyword>
<dbReference type="OMA" id="HDQEEIC"/>
<dbReference type="Proteomes" id="UP000053097">
    <property type="component" value="Unassembled WGS sequence"/>
</dbReference>
<dbReference type="SUPFAM" id="SSF57716">
    <property type="entry name" value="Glucocorticoid receptor-like (DNA-binding domain)"/>
    <property type="match status" value="1"/>
</dbReference>
<evidence type="ECO:0000256" key="5">
    <source>
        <dbReference type="PROSITE-ProRule" id="PRU00309"/>
    </source>
</evidence>
<reference evidence="8" key="3">
    <citation type="submission" date="2018-07" db="EMBL/GenBank/DDBJ databases">
        <authorList>
            <person name="Mckenzie S.K."/>
            <person name="Kronauer D.J.C."/>
        </authorList>
    </citation>
    <scope>NUCLEOTIDE SEQUENCE</scope>
    <source>
        <strain evidence="8">Clonal line C1</strain>
    </source>
</reference>
<dbReference type="InterPro" id="IPR026516">
    <property type="entry name" value="THAP1/10"/>
</dbReference>
<keyword evidence="7" id="KW-0808">Transferase</keyword>
<dbReference type="GO" id="GO:0016301">
    <property type="term" value="F:kinase activity"/>
    <property type="evidence" value="ECO:0007669"/>
    <property type="project" value="UniProtKB-KW"/>
</dbReference>
<name>A0A026X0D3_OOCBI</name>
<dbReference type="Pfam" id="PF05485">
    <property type="entry name" value="THAP"/>
    <property type="match status" value="1"/>
</dbReference>
<dbReference type="PANTHER" id="PTHR46600">
    <property type="entry name" value="THAP DOMAIN-CONTAINING"/>
    <property type="match status" value="1"/>
</dbReference>
<dbReference type="SMART" id="SM00980">
    <property type="entry name" value="THAP"/>
    <property type="match status" value="1"/>
</dbReference>
<keyword evidence="1" id="KW-0479">Metal-binding</keyword>